<protein>
    <submittedName>
        <fullName evidence="1">Uncharacterized protein</fullName>
    </submittedName>
</protein>
<name>A0ACB7T5Y8_HYAAI</name>
<dbReference type="EMBL" id="CM023491">
    <property type="protein sequence ID" value="KAH6941564.1"/>
    <property type="molecule type" value="Genomic_DNA"/>
</dbReference>
<evidence type="ECO:0000313" key="2">
    <source>
        <dbReference type="Proteomes" id="UP000821845"/>
    </source>
</evidence>
<gene>
    <name evidence="1" type="ORF">HPB50_019837</name>
</gene>
<keyword evidence="2" id="KW-1185">Reference proteome</keyword>
<evidence type="ECO:0000313" key="1">
    <source>
        <dbReference type="EMBL" id="KAH6941564.1"/>
    </source>
</evidence>
<reference evidence="1" key="1">
    <citation type="submission" date="2020-05" db="EMBL/GenBank/DDBJ databases">
        <title>Large-scale comparative analyses of tick genomes elucidate their genetic diversity and vector capacities.</title>
        <authorList>
            <person name="Jia N."/>
            <person name="Wang J."/>
            <person name="Shi W."/>
            <person name="Du L."/>
            <person name="Sun Y."/>
            <person name="Zhan W."/>
            <person name="Jiang J."/>
            <person name="Wang Q."/>
            <person name="Zhang B."/>
            <person name="Ji P."/>
            <person name="Sakyi L.B."/>
            <person name="Cui X."/>
            <person name="Yuan T."/>
            <person name="Jiang B."/>
            <person name="Yang W."/>
            <person name="Lam T.T.-Y."/>
            <person name="Chang Q."/>
            <person name="Ding S."/>
            <person name="Wang X."/>
            <person name="Zhu J."/>
            <person name="Ruan X."/>
            <person name="Zhao L."/>
            <person name="Wei J."/>
            <person name="Que T."/>
            <person name="Du C."/>
            <person name="Cheng J."/>
            <person name="Dai P."/>
            <person name="Han X."/>
            <person name="Huang E."/>
            <person name="Gao Y."/>
            <person name="Liu J."/>
            <person name="Shao H."/>
            <person name="Ye R."/>
            <person name="Li L."/>
            <person name="Wei W."/>
            <person name="Wang X."/>
            <person name="Wang C."/>
            <person name="Yang T."/>
            <person name="Huo Q."/>
            <person name="Li W."/>
            <person name="Guo W."/>
            <person name="Chen H."/>
            <person name="Zhou L."/>
            <person name="Ni X."/>
            <person name="Tian J."/>
            <person name="Zhou Y."/>
            <person name="Sheng Y."/>
            <person name="Liu T."/>
            <person name="Pan Y."/>
            <person name="Xia L."/>
            <person name="Li J."/>
            <person name="Zhao F."/>
            <person name="Cao W."/>
        </authorList>
    </citation>
    <scope>NUCLEOTIDE SEQUENCE</scope>
    <source>
        <strain evidence="1">Hyas-2018</strain>
    </source>
</reference>
<accession>A0ACB7T5Y8</accession>
<proteinExistence type="predicted"/>
<comment type="caution">
    <text evidence="1">The sequence shown here is derived from an EMBL/GenBank/DDBJ whole genome shotgun (WGS) entry which is preliminary data.</text>
</comment>
<sequence length="82" mass="9537">MNHTIKEAIDAPRIHHQLPAPEVFAEEEIDRDVLQGLINHKHQVKFFKWYGEVIALLRRPGDNNIYGSYDYRFQITGGMDGD</sequence>
<dbReference type="Proteomes" id="UP000821845">
    <property type="component" value="Chromosome 11"/>
</dbReference>
<organism evidence="1 2">
    <name type="scientific">Hyalomma asiaticum</name>
    <name type="common">Tick</name>
    <dbReference type="NCBI Taxonomy" id="266040"/>
    <lineage>
        <taxon>Eukaryota</taxon>
        <taxon>Metazoa</taxon>
        <taxon>Ecdysozoa</taxon>
        <taxon>Arthropoda</taxon>
        <taxon>Chelicerata</taxon>
        <taxon>Arachnida</taxon>
        <taxon>Acari</taxon>
        <taxon>Parasitiformes</taxon>
        <taxon>Ixodida</taxon>
        <taxon>Ixodoidea</taxon>
        <taxon>Ixodidae</taxon>
        <taxon>Hyalomminae</taxon>
        <taxon>Hyalomma</taxon>
    </lineage>
</organism>